<evidence type="ECO:0008006" key="3">
    <source>
        <dbReference type="Google" id="ProtNLM"/>
    </source>
</evidence>
<organism evidence="1 2">
    <name type="scientific">Guptibacillus hwajinpoensis</name>
    <dbReference type="NCBI Taxonomy" id="208199"/>
    <lineage>
        <taxon>Bacteria</taxon>
        <taxon>Bacillati</taxon>
        <taxon>Bacillota</taxon>
        <taxon>Bacilli</taxon>
        <taxon>Bacillales</taxon>
        <taxon>Guptibacillaceae</taxon>
        <taxon>Guptibacillus</taxon>
    </lineage>
</organism>
<protein>
    <recommendedName>
        <fullName evidence="3">EcsC family protein</fullName>
    </recommendedName>
</protein>
<accession>A0ABU0JVG1</accession>
<evidence type="ECO:0000313" key="2">
    <source>
        <dbReference type="Proteomes" id="UP001226720"/>
    </source>
</evidence>
<reference evidence="1" key="1">
    <citation type="submission" date="2023-07" db="EMBL/GenBank/DDBJ databases">
        <title>Genomic Encyclopedia of Type Strains, Phase IV (KMG-IV): sequencing the most valuable type-strain genomes for metagenomic binning, comparative biology and taxonomic classification.</title>
        <authorList>
            <person name="Goeker M."/>
        </authorList>
    </citation>
    <scope>NUCLEOTIDE SEQUENCE [LARGE SCALE GENOMIC DNA]</scope>
    <source>
        <strain evidence="1">JSM 076093</strain>
    </source>
</reference>
<dbReference type="GeneID" id="301327375"/>
<comment type="caution">
    <text evidence="1">The sequence shown here is derived from an EMBL/GenBank/DDBJ whole genome shotgun (WGS) entry which is preliminary data.</text>
</comment>
<evidence type="ECO:0000313" key="1">
    <source>
        <dbReference type="EMBL" id="MDQ0481087.1"/>
    </source>
</evidence>
<dbReference type="Proteomes" id="UP001226720">
    <property type="component" value="Unassembled WGS sequence"/>
</dbReference>
<name>A0ABU0JVG1_9BACL</name>
<dbReference type="EMBL" id="JAUSWM010000001">
    <property type="protein sequence ID" value="MDQ0481087.1"/>
    <property type="molecule type" value="Genomic_DNA"/>
</dbReference>
<keyword evidence="2" id="KW-1185">Reference proteome</keyword>
<dbReference type="RefSeq" id="WP_301551830.1">
    <property type="nucleotide sequence ID" value="NZ_JAQRMZ010000005.1"/>
</dbReference>
<sequence length="190" mass="21035">MGLYYGYDVVDDPSELEFASSVTIECLSPHIASDAQNLGSIVSRMMFATNVTALKDSLTKLSYEKMAQKGGAELLYVQIRALANAQVKKALEKAGKEGVEAGIFKNLLEQIGKKMSKETGKKAVPVISGFIGALSDTYTMNKIIKGANLIYHKRFLFEKDIRISELNSDSNNNLRPDILDYDEIMNKVRT</sequence>
<gene>
    <name evidence="1" type="ORF">QO000_000040</name>
</gene>
<proteinExistence type="predicted"/>